<dbReference type="RefSeq" id="WP_052058023.1">
    <property type="nucleotide sequence ID" value="NZ_JRPR02000001.1"/>
</dbReference>
<keyword evidence="2" id="KW-1185">Reference proteome</keyword>
<dbReference type="OrthoDB" id="5320553at2"/>
<sequence>MRKKYSIGIDSYRFCIPKSIALKFLKKLELYSKLRKTTRNAQVDMYVKDKFKSQNPSELKYPLNIRYINLKRGVKSLSNTILVLENTKELHELARKHKKKLDYYVMIVFAGLHQPSKDIESYVFSVLAKFLRRFKTYSFDLAMDFESAQEVSYKAKEWLSSKLLKWSNGKIISVGKSLYANHILDSSKYFKLNKILLYDKFHKQRFYHKENIPPELSQWRRLELTFNIKSKFTALIENEGINEAIDVINDIGRAIGACSLVGCNINILSKQVRMLLDLRHKYVFKAWIKG</sequence>
<dbReference type="EMBL" id="JRPR02000001">
    <property type="protein sequence ID" value="TLD97649.1"/>
    <property type="molecule type" value="Genomic_DNA"/>
</dbReference>
<evidence type="ECO:0000313" key="1">
    <source>
        <dbReference type="EMBL" id="TLD97649.1"/>
    </source>
</evidence>
<dbReference type="AlphaFoldDB" id="A0A4U8TCH5"/>
<evidence type="ECO:0000313" key="2">
    <source>
        <dbReference type="Proteomes" id="UP000029733"/>
    </source>
</evidence>
<comment type="caution">
    <text evidence="1">The sequence shown here is derived from an EMBL/GenBank/DDBJ whole genome shotgun (WGS) entry which is preliminary data.</text>
</comment>
<gene>
    <name evidence="1" type="ORF">LS71_002605</name>
</gene>
<dbReference type="STRING" id="1677920.LS71_05610"/>
<protein>
    <submittedName>
        <fullName evidence="1">Uncharacterized protein</fullName>
    </submittedName>
</protein>
<accession>A0A4U8TCH5</accession>
<proteinExistence type="predicted"/>
<dbReference type="Proteomes" id="UP000029733">
    <property type="component" value="Unassembled WGS sequence"/>
</dbReference>
<name>A0A4U8TCH5_9HELI</name>
<organism evidence="1 2">
    <name type="scientific">Helicobacter jaachi</name>
    <dbReference type="NCBI Taxonomy" id="1677920"/>
    <lineage>
        <taxon>Bacteria</taxon>
        <taxon>Pseudomonadati</taxon>
        <taxon>Campylobacterota</taxon>
        <taxon>Epsilonproteobacteria</taxon>
        <taxon>Campylobacterales</taxon>
        <taxon>Helicobacteraceae</taxon>
        <taxon>Helicobacter</taxon>
    </lineage>
</organism>
<reference evidence="1 2" key="1">
    <citation type="journal article" date="2014" name="Genome Announc.">
        <title>Draft genome sequences of eight enterohepatic helicobacter species isolated from both laboratory and wild rodents.</title>
        <authorList>
            <person name="Sheh A."/>
            <person name="Shen Z."/>
            <person name="Fox J.G."/>
        </authorList>
    </citation>
    <scope>NUCLEOTIDE SEQUENCE [LARGE SCALE GENOMIC DNA]</scope>
    <source>
        <strain evidence="1 2">MIT 09-6949</strain>
    </source>
</reference>